<dbReference type="InterPro" id="IPR013106">
    <property type="entry name" value="Ig_V-set"/>
</dbReference>
<evidence type="ECO:0000256" key="6">
    <source>
        <dbReference type="ARBA" id="ARBA00022859"/>
    </source>
</evidence>
<dbReference type="Proteomes" id="UP000694393">
    <property type="component" value="Unplaced"/>
</dbReference>
<evidence type="ECO:0000256" key="4">
    <source>
        <dbReference type="ARBA" id="ARBA00022729"/>
    </source>
</evidence>
<dbReference type="SUPFAM" id="SSF48726">
    <property type="entry name" value="Immunoglobulin"/>
    <property type="match status" value="2"/>
</dbReference>
<keyword evidence="11" id="KW-0449">Lipoprotein</keyword>
<feature type="chain" id="PRO_5034237609" evidence="14">
    <location>
        <begin position="19"/>
        <end position="273"/>
    </location>
</feature>
<dbReference type="PANTHER" id="PTHR24100">
    <property type="entry name" value="BUTYROPHILIN"/>
    <property type="match status" value="1"/>
</dbReference>
<evidence type="ECO:0000256" key="14">
    <source>
        <dbReference type="SAM" id="SignalP"/>
    </source>
</evidence>
<keyword evidence="8" id="KW-0472">Membrane</keyword>
<dbReference type="GO" id="GO:0001817">
    <property type="term" value="P:regulation of cytokine production"/>
    <property type="evidence" value="ECO:0007669"/>
    <property type="project" value="TreeGrafter"/>
</dbReference>
<sequence length="273" mass="29540">ILSGLLLPFAHHIVMARALNVCSFITGRRSITVATLTSAGNIGEDGILGCTFEPDVRLSNVEIRWAKAGVSGMVHEFKGGKDHLKDQDEMFKGRTAVFAEQVIGGNASLMLRDVQLSDAGAYRCSVTTSKGKGEAELKYKTGAFSSPEVHVDYNSSLDSLRCEAPRWFPQPVVIWTSHNSTRDNVSNTSFKLNSGNVTMKVVSVLHNITANTTYTCVIKNDIAKAMGAIKVTGTFHPGALLKSSKAFMGKSSCNKYICLSLKMPQDFLSGLLN</sequence>
<keyword evidence="10" id="KW-0325">Glycoprotein</keyword>
<evidence type="ECO:0000256" key="1">
    <source>
        <dbReference type="ARBA" id="ARBA00004236"/>
    </source>
</evidence>
<dbReference type="GO" id="GO:0050852">
    <property type="term" value="P:T cell receptor signaling pathway"/>
    <property type="evidence" value="ECO:0007669"/>
    <property type="project" value="TreeGrafter"/>
</dbReference>
<evidence type="ECO:0000256" key="13">
    <source>
        <dbReference type="ARBA" id="ARBA00057839"/>
    </source>
</evidence>
<dbReference type="InterPro" id="IPR007110">
    <property type="entry name" value="Ig-like_dom"/>
</dbReference>
<keyword evidence="6" id="KW-0391">Immunity</keyword>
<keyword evidence="7" id="KW-1064">Adaptive immunity</keyword>
<evidence type="ECO:0000256" key="11">
    <source>
        <dbReference type="ARBA" id="ARBA00023288"/>
    </source>
</evidence>
<evidence type="ECO:0000256" key="5">
    <source>
        <dbReference type="ARBA" id="ARBA00022737"/>
    </source>
</evidence>
<evidence type="ECO:0000259" key="15">
    <source>
        <dbReference type="PROSITE" id="PS50835"/>
    </source>
</evidence>
<keyword evidence="4 14" id="KW-0732">Signal</keyword>
<dbReference type="InterPro" id="IPR050504">
    <property type="entry name" value="IgSF_BTN/MOG"/>
</dbReference>
<keyword evidence="5" id="KW-0677">Repeat</keyword>
<dbReference type="PANTHER" id="PTHR24100:SF0">
    <property type="entry name" value="V-SET DOMAIN-CONTAINING T-CELL ACTIVATION INHIBITOR 1"/>
    <property type="match status" value="1"/>
</dbReference>
<evidence type="ECO:0000256" key="8">
    <source>
        <dbReference type="ARBA" id="ARBA00023136"/>
    </source>
</evidence>
<evidence type="ECO:0000256" key="12">
    <source>
        <dbReference type="ARBA" id="ARBA00023319"/>
    </source>
</evidence>
<dbReference type="GO" id="GO:0009897">
    <property type="term" value="C:external side of plasma membrane"/>
    <property type="evidence" value="ECO:0007669"/>
    <property type="project" value="TreeGrafter"/>
</dbReference>
<organism evidence="16 17">
    <name type="scientific">Pelusios castaneus</name>
    <name type="common">West African mud turtle</name>
    <dbReference type="NCBI Taxonomy" id="367368"/>
    <lineage>
        <taxon>Eukaryota</taxon>
        <taxon>Metazoa</taxon>
        <taxon>Chordata</taxon>
        <taxon>Craniata</taxon>
        <taxon>Vertebrata</taxon>
        <taxon>Euteleostomi</taxon>
        <taxon>Archelosauria</taxon>
        <taxon>Testudinata</taxon>
        <taxon>Testudines</taxon>
        <taxon>Pleurodira</taxon>
        <taxon>Pelomedusidae</taxon>
        <taxon>Pelusios</taxon>
    </lineage>
</organism>
<dbReference type="GO" id="GO:0005102">
    <property type="term" value="F:signaling receptor binding"/>
    <property type="evidence" value="ECO:0007669"/>
    <property type="project" value="TreeGrafter"/>
</dbReference>
<evidence type="ECO:0000256" key="2">
    <source>
        <dbReference type="ARBA" id="ARBA00007591"/>
    </source>
</evidence>
<keyword evidence="17" id="KW-1185">Reference proteome</keyword>
<dbReference type="AlphaFoldDB" id="A0A8C8RXN3"/>
<name>A0A8C8RXN3_9SAUR</name>
<feature type="domain" description="Ig-like" evidence="15">
    <location>
        <begin position="154"/>
        <end position="232"/>
    </location>
</feature>
<accession>A0A8C8RXN3</accession>
<evidence type="ECO:0000256" key="10">
    <source>
        <dbReference type="ARBA" id="ARBA00023180"/>
    </source>
</evidence>
<evidence type="ECO:0000256" key="3">
    <source>
        <dbReference type="ARBA" id="ARBA00022475"/>
    </source>
</evidence>
<dbReference type="Pfam" id="PF22705">
    <property type="entry name" value="C2-set_3"/>
    <property type="match status" value="1"/>
</dbReference>
<reference evidence="16" key="1">
    <citation type="submission" date="2025-08" db="UniProtKB">
        <authorList>
            <consortium name="Ensembl"/>
        </authorList>
    </citation>
    <scope>IDENTIFICATION</scope>
</reference>
<dbReference type="GO" id="GO:0002250">
    <property type="term" value="P:adaptive immune response"/>
    <property type="evidence" value="ECO:0007669"/>
    <property type="project" value="UniProtKB-KW"/>
</dbReference>
<dbReference type="Ensembl" id="ENSPCET00000012923.1">
    <property type="protein sequence ID" value="ENSPCEP00000012482.1"/>
    <property type="gene ID" value="ENSPCEG00000009896.1"/>
</dbReference>
<dbReference type="Pfam" id="PF07686">
    <property type="entry name" value="V-set"/>
    <property type="match status" value="1"/>
</dbReference>
<feature type="signal peptide" evidence="14">
    <location>
        <begin position="1"/>
        <end position="18"/>
    </location>
</feature>
<dbReference type="GO" id="GO:0042129">
    <property type="term" value="P:regulation of T cell proliferation"/>
    <property type="evidence" value="ECO:0007669"/>
    <property type="project" value="UniProtKB-ARBA"/>
</dbReference>
<dbReference type="InterPro" id="IPR053896">
    <property type="entry name" value="BTN3A2-like_Ig-C"/>
</dbReference>
<dbReference type="FunFam" id="2.60.40.10:FF:000590">
    <property type="entry name" value="V-set domain-containing T cell activation inhibitor 1"/>
    <property type="match status" value="1"/>
</dbReference>
<dbReference type="GO" id="GO:0050868">
    <property type="term" value="P:negative regulation of T cell activation"/>
    <property type="evidence" value="ECO:0007669"/>
    <property type="project" value="UniProtKB-ARBA"/>
</dbReference>
<reference evidence="16" key="2">
    <citation type="submission" date="2025-09" db="UniProtKB">
        <authorList>
            <consortium name="Ensembl"/>
        </authorList>
    </citation>
    <scope>IDENTIFICATION</scope>
</reference>
<dbReference type="Gene3D" id="2.60.40.10">
    <property type="entry name" value="Immunoglobulins"/>
    <property type="match status" value="2"/>
</dbReference>
<dbReference type="FunFam" id="2.60.40.10:FF:000142">
    <property type="entry name" value="V-set domain-containing T-cell activation inhibitor 1"/>
    <property type="match status" value="1"/>
</dbReference>
<dbReference type="InterPro" id="IPR036179">
    <property type="entry name" value="Ig-like_dom_sf"/>
</dbReference>
<keyword evidence="12" id="KW-0393">Immunoglobulin domain</keyword>
<evidence type="ECO:0000256" key="7">
    <source>
        <dbReference type="ARBA" id="ARBA00023130"/>
    </source>
</evidence>
<comment type="subcellular location">
    <subcellularLocation>
        <location evidence="1">Cell membrane</location>
    </subcellularLocation>
</comment>
<comment type="function">
    <text evidence="13">Negatively regulates T-cell-mediated immune response by inhibiting T-cell activation, proliferation, cytokine production and development of cytotoxicity. When expressed on the cell surface of tumor macrophages, plays an important role, together with regulatory T-cells (Treg), in the suppression of tumor-associated antigen-specific T-cell immunity. Involved in promoting epithelial cell transformation.</text>
</comment>
<evidence type="ECO:0000256" key="9">
    <source>
        <dbReference type="ARBA" id="ARBA00023157"/>
    </source>
</evidence>
<keyword evidence="9" id="KW-1015">Disulfide bond</keyword>
<protein>
    <submittedName>
        <fullName evidence="16">V-set domain containing T cell activation inhibitor 1</fullName>
    </submittedName>
</protein>
<feature type="domain" description="Ig-like" evidence="15">
    <location>
        <begin position="43"/>
        <end position="138"/>
    </location>
</feature>
<evidence type="ECO:0000313" key="17">
    <source>
        <dbReference type="Proteomes" id="UP000694393"/>
    </source>
</evidence>
<dbReference type="CDD" id="cd00096">
    <property type="entry name" value="Ig"/>
    <property type="match status" value="1"/>
</dbReference>
<keyword evidence="3" id="KW-1003">Cell membrane</keyword>
<proteinExistence type="inferred from homology"/>
<comment type="similarity">
    <text evidence="2">Belongs to the immunoglobulin superfamily. BTN/MOG family.</text>
</comment>
<evidence type="ECO:0000313" key="16">
    <source>
        <dbReference type="Ensembl" id="ENSPCEP00000012482.1"/>
    </source>
</evidence>
<dbReference type="PROSITE" id="PS50835">
    <property type="entry name" value="IG_LIKE"/>
    <property type="match status" value="2"/>
</dbReference>
<dbReference type="InterPro" id="IPR013783">
    <property type="entry name" value="Ig-like_fold"/>
</dbReference>